<evidence type="ECO:0000313" key="1">
    <source>
        <dbReference type="EMBL" id="AUZ95179.1"/>
    </source>
</evidence>
<sequence>MTLGEAIAKTSKHYAIRSSPISGIQFIADRKWNKVKDISDIYPFNLKISSQHFQLKFDGATFIYNGFGSRYWRHIKGETFEEFLQNAITELNVDIIFD</sequence>
<protein>
    <submittedName>
        <fullName evidence="1">Uncharacterized protein</fullName>
    </submittedName>
</protein>
<name>A0A2L0V072_9CAUD</name>
<dbReference type="EMBL" id="MF403008">
    <property type="protein sequence ID" value="AUZ95179.1"/>
    <property type="molecule type" value="Genomic_DNA"/>
</dbReference>
<dbReference type="GeneID" id="40088423"/>
<proteinExistence type="predicted"/>
<accession>A0A2L0V072</accession>
<evidence type="ECO:0000313" key="2">
    <source>
        <dbReference type="Proteomes" id="UP000223025"/>
    </source>
</evidence>
<dbReference type="RefSeq" id="YP_009612085.1">
    <property type="nucleotide sequence ID" value="NC_042013.1"/>
</dbReference>
<reference evidence="1 2" key="1">
    <citation type="submission" date="2017-06" db="EMBL/GenBank/DDBJ databases">
        <authorList>
            <person name="Kim H.J."/>
            <person name="Triplett B.A."/>
        </authorList>
    </citation>
    <scope>NUCLEOTIDE SEQUENCE [LARGE SCALE GENOMIC DNA]</scope>
</reference>
<organism evidence="1 2">
    <name type="scientific">Agrobacterium phage Atu_ph07</name>
    <dbReference type="NCBI Taxonomy" id="2024264"/>
    <lineage>
        <taxon>Viruses</taxon>
        <taxon>Duplodnaviria</taxon>
        <taxon>Heunggongvirae</taxon>
        <taxon>Uroviricota</taxon>
        <taxon>Caudoviricetes</taxon>
        <taxon>Polybotosvirus</taxon>
        <taxon>Polybotosvirus Atuph07</taxon>
    </lineage>
</organism>
<dbReference type="Proteomes" id="UP000223025">
    <property type="component" value="Segment"/>
</dbReference>
<keyword evidence="2" id="KW-1185">Reference proteome</keyword>
<dbReference type="KEGG" id="vg:40088423"/>